<dbReference type="Pfam" id="PF09643">
    <property type="entry name" value="YopX"/>
    <property type="match status" value="1"/>
</dbReference>
<protein>
    <submittedName>
        <fullName evidence="2">Bacteriophage YopX protein</fullName>
    </submittedName>
</protein>
<dbReference type="EMBL" id="KT897275">
    <property type="protein sequence ID" value="ALT05319.1"/>
    <property type="molecule type" value="Genomic_DNA"/>
</dbReference>
<feature type="domain" description="YopX protein" evidence="1">
    <location>
        <begin position="11"/>
        <end position="157"/>
    </location>
</feature>
<reference evidence="2" key="1">
    <citation type="journal article" date="2016" name="Genome Biol. Evol.">
        <title>Evolution of chromosomal Clostridium botulinum type E neurotoxin gene clusters: evidence provided by their rare plasmid borne counterparts.</title>
        <authorList>
            <person name="Carter A.T."/>
            <person name="Austin J.W."/>
            <person name="Weedmark K.A."/>
            <person name="Peck M.W."/>
        </authorList>
    </citation>
    <scope>NUCLEOTIDE SEQUENCE</scope>
    <source>
        <strain evidence="2">IFR 12/29</strain>
        <plasmid evidence="2">p12/29</plasmid>
    </source>
</reference>
<dbReference type="InterPro" id="IPR023385">
    <property type="entry name" value="YopX-like_C"/>
</dbReference>
<dbReference type="SUPFAM" id="SSF159006">
    <property type="entry name" value="YopX-like"/>
    <property type="match status" value="1"/>
</dbReference>
<dbReference type="Gene3D" id="2.30.30.290">
    <property type="entry name" value="YopX-like domains"/>
    <property type="match status" value="1"/>
</dbReference>
<accession>A0A126JHQ7</accession>
<dbReference type="AlphaFoldDB" id="A0A126JHQ7"/>
<dbReference type="InterPro" id="IPR019096">
    <property type="entry name" value="YopX_protein"/>
</dbReference>
<sequence>MEVKNFMNEIKFRGKRKDNNEWVYGYFYKQEAPLQCIQSENTNSKDEQSFIIYAGFADWNMPRPMYQVEVIPETVAPYIGKKDKCGKEIYRDDILATSNDDPQYDIWSKKDFGYTKVIWNNKSSSYLGDNWTWVCDNKKGESIYGLEFVEVIGNIHEPLTNK</sequence>
<name>A0A126JHQ7_CLOBO</name>
<keyword evidence="2" id="KW-0614">Plasmid</keyword>
<evidence type="ECO:0000313" key="2">
    <source>
        <dbReference type="EMBL" id="ALT05319.1"/>
    </source>
</evidence>
<geneLocation type="plasmid" evidence="2">
    <name>p12/29</name>
</geneLocation>
<evidence type="ECO:0000259" key="1">
    <source>
        <dbReference type="Pfam" id="PF09643"/>
    </source>
</evidence>
<proteinExistence type="predicted"/>
<organism evidence="2">
    <name type="scientific">Clostridium botulinum</name>
    <dbReference type="NCBI Taxonomy" id="1491"/>
    <lineage>
        <taxon>Bacteria</taxon>
        <taxon>Bacillati</taxon>
        <taxon>Bacillota</taxon>
        <taxon>Clostridia</taxon>
        <taxon>Eubacteriales</taxon>
        <taxon>Clostridiaceae</taxon>
        <taxon>Clostridium</taxon>
    </lineage>
</organism>